<dbReference type="EMBL" id="BAABMM010000043">
    <property type="protein sequence ID" value="GAA5253027.1"/>
    <property type="molecule type" value="Genomic_DNA"/>
</dbReference>
<reference evidence="1 2" key="1">
    <citation type="journal article" date="2024" name="Microbiol. Immunol.">
        <title>Discovery of a novel spotted fever group Rickettsia, 'Candidatus Rickettsia kedanie,' in unfed larval chigger mites, Leptotrombidium scutellare.</title>
        <authorList>
            <person name="Ogawa M."/>
            <person name="Matsutani M."/>
            <person name="Katayama T."/>
            <person name="Takada N."/>
            <person name="Noda S."/>
            <person name="Takahashi M."/>
            <person name="Kageyama D."/>
            <person name="Hanaoka N."/>
            <person name="Ebihara H."/>
        </authorList>
    </citation>
    <scope>NUCLEOTIDE SEQUENCE [LARGE SCALE GENOMIC DNA]</scope>
    <source>
        <strain evidence="1 2">KNCP2-13</strain>
    </source>
</reference>
<evidence type="ECO:0000313" key="1">
    <source>
        <dbReference type="EMBL" id="GAA5253027.1"/>
    </source>
</evidence>
<dbReference type="InterPro" id="IPR011989">
    <property type="entry name" value="ARM-like"/>
</dbReference>
<sequence>MIVNEEEFMKQSDVINLPKWEKSFYYIINIGHYENYDEAMDCIIKNLNNPEELIQAAALQTLGILAFRFSNIKAKLILPILFNNLNSKNERILYETKDTLEQITYHVIRLSRKIHLEYFKNGIDFLLEKF</sequence>
<accession>A0ABP9TY68</accession>
<dbReference type="SUPFAM" id="SSF48371">
    <property type="entry name" value="ARM repeat"/>
    <property type="match status" value="1"/>
</dbReference>
<dbReference type="InterPro" id="IPR016024">
    <property type="entry name" value="ARM-type_fold"/>
</dbReference>
<gene>
    <name evidence="1" type="ORF">KNCP2_13150</name>
</gene>
<dbReference type="Proteomes" id="UP001628124">
    <property type="component" value="Unassembled WGS sequence"/>
</dbReference>
<proteinExistence type="predicted"/>
<dbReference type="RefSeq" id="WP_412708621.1">
    <property type="nucleotide sequence ID" value="NZ_BAABMM010000043.1"/>
</dbReference>
<evidence type="ECO:0008006" key="3">
    <source>
        <dbReference type="Google" id="ProtNLM"/>
    </source>
</evidence>
<protein>
    <recommendedName>
        <fullName evidence="3">HEAT repeat domain-containing protein</fullName>
    </recommendedName>
</protein>
<keyword evidence="2" id="KW-1185">Reference proteome</keyword>
<name>A0ABP9TY68_9RICK</name>
<comment type="caution">
    <text evidence="1">The sequence shown here is derived from an EMBL/GenBank/DDBJ whole genome shotgun (WGS) entry which is preliminary data.</text>
</comment>
<dbReference type="Gene3D" id="1.25.10.10">
    <property type="entry name" value="Leucine-rich Repeat Variant"/>
    <property type="match status" value="1"/>
</dbReference>
<evidence type="ECO:0000313" key="2">
    <source>
        <dbReference type="Proteomes" id="UP001628124"/>
    </source>
</evidence>
<organism evidence="1 2">
    <name type="scientific">Candidatus Rickettsia kedanie</name>
    <dbReference type="NCBI Taxonomy" id="3115352"/>
    <lineage>
        <taxon>Bacteria</taxon>
        <taxon>Pseudomonadati</taxon>
        <taxon>Pseudomonadota</taxon>
        <taxon>Alphaproteobacteria</taxon>
        <taxon>Rickettsiales</taxon>
        <taxon>Rickettsiaceae</taxon>
        <taxon>Rickettsieae</taxon>
        <taxon>Rickettsia</taxon>
        <taxon>spotted fever group</taxon>
    </lineage>
</organism>